<accession>A0A0N0P2S1</accession>
<dbReference type="PANTHER" id="PTHR46463:SF74">
    <property type="entry name" value="RING-TYPE DOMAIN-CONTAINING PROTEIN"/>
    <property type="match status" value="1"/>
</dbReference>
<gene>
    <name evidence="10" type="ORF">ABL78_7683</name>
</gene>
<dbReference type="SUPFAM" id="SSF57850">
    <property type="entry name" value="RING/U-box"/>
    <property type="match status" value="1"/>
</dbReference>
<evidence type="ECO:0000313" key="10">
    <source>
        <dbReference type="EMBL" id="KPI83286.1"/>
    </source>
</evidence>
<keyword evidence="11" id="KW-1185">Reference proteome</keyword>
<evidence type="ECO:0000256" key="8">
    <source>
        <dbReference type="PROSITE-ProRule" id="PRU00175"/>
    </source>
</evidence>
<dbReference type="VEuPathDB" id="TriTrypDB:Lsey_0402_0050"/>
<evidence type="ECO:0000256" key="5">
    <source>
        <dbReference type="ARBA" id="ARBA00022771"/>
    </source>
</evidence>
<keyword evidence="4" id="KW-0479">Metal-binding</keyword>
<evidence type="ECO:0000256" key="3">
    <source>
        <dbReference type="ARBA" id="ARBA00022679"/>
    </source>
</evidence>
<dbReference type="AlphaFoldDB" id="A0A0N0P2S1"/>
<evidence type="ECO:0000256" key="2">
    <source>
        <dbReference type="ARBA" id="ARBA00012483"/>
    </source>
</evidence>
<dbReference type="OMA" id="CLEHFTL"/>
<dbReference type="PANTHER" id="PTHR46463">
    <property type="entry name" value="ZINC FINGER, RING/FYVE/PHD-TYPE"/>
    <property type="match status" value="1"/>
</dbReference>
<dbReference type="EC" id="2.3.2.27" evidence="2"/>
<evidence type="ECO:0000313" key="11">
    <source>
        <dbReference type="Proteomes" id="UP000038009"/>
    </source>
</evidence>
<keyword evidence="6" id="KW-0833">Ubl conjugation pathway</keyword>
<dbReference type="InterPro" id="IPR001841">
    <property type="entry name" value="Znf_RING"/>
</dbReference>
<evidence type="ECO:0000256" key="4">
    <source>
        <dbReference type="ARBA" id="ARBA00022723"/>
    </source>
</evidence>
<dbReference type="EMBL" id="LJSK01000402">
    <property type="protein sequence ID" value="KPI83286.1"/>
    <property type="molecule type" value="Genomic_DNA"/>
</dbReference>
<proteinExistence type="predicted"/>
<dbReference type="GO" id="GO:0061630">
    <property type="term" value="F:ubiquitin protein ligase activity"/>
    <property type="evidence" value="ECO:0007669"/>
    <property type="project" value="UniProtKB-EC"/>
</dbReference>
<dbReference type="Proteomes" id="UP000038009">
    <property type="component" value="Unassembled WGS sequence"/>
</dbReference>
<dbReference type="GO" id="GO:0008270">
    <property type="term" value="F:zinc ion binding"/>
    <property type="evidence" value="ECO:0007669"/>
    <property type="project" value="UniProtKB-KW"/>
</dbReference>
<name>A0A0N0P2S1_LEPSE</name>
<dbReference type="InterPro" id="IPR013083">
    <property type="entry name" value="Znf_RING/FYVE/PHD"/>
</dbReference>
<evidence type="ECO:0000256" key="7">
    <source>
        <dbReference type="ARBA" id="ARBA00022833"/>
    </source>
</evidence>
<evidence type="ECO:0000256" key="6">
    <source>
        <dbReference type="ARBA" id="ARBA00022786"/>
    </source>
</evidence>
<comment type="catalytic activity">
    <reaction evidence="1">
        <text>S-ubiquitinyl-[E2 ubiquitin-conjugating enzyme]-L-cysteine + [acceptor protein]-L-lysine = [E2 ubiquitin-conjugating enzyme]-L-cysteine + N(6)-ubiquitinyl-[acceptor protein]-L-lysine.</text>
        <dbReference type="EC" id="2.3.2.27"/>
    </reaction>
</comment>
<protein>
    <recommendedName>
        <fullName evidence="2">RING-type E3 ubiquitin transferase</fullName>
        <ecNumber evidence="2">2.3.2.27</ecNumber>
    </recommendedName>
</protein>
<dbReference type="SMART" id="SM00184">
    <property type="entry name" value="RING"/>
    <property type="match status" value="1"/>
</dbReference>
<sequence>MLDSPRKSQPSLFVAKFSTAPLNSSHNASCANFSDCGHENSAVDGLETFDVGEYHLTSCPICLEHFTLDNPAILLKCEHGFHLQCLESWRQRSSLCPMCFTPVVGDEGRIMSHSDARRRRRMRFKALPDSLDAPERSFLIDAAVGAAAAASISSVHGCEHIEGTDVIEITSAEHDPDSWCGWLRYCFFS</sequence>
<keyword evidence="3" id="KW-0808">Transferase</keyword>
<organism evidence="10 11">
    <name type="scientific">Leptomonas seymouri</name>
    <dbReference type="NCBI Taxonomy" id="5684"/>
    <lineage>
        <taxon>Eukaryota</taxon>
        <taxon>Discoba</taxon>
        <taxon>Euglenozoa</taxon>
        <taxon>Kinetoplastea</taxon>
        <taxon>Metakinetoplastina</taxon>
        <taxon>Trypanosomatida</taxon>
        <taxon>Trypanosomatidae</taxon>
        <taxon>Leishmaniinae</taxon>
        <taxon>Leptomonas</taxon>
    </lineage>
</organism>
<reference evidence="10 11" key="1">
    <citation type="journal article" date="2015" name="PLoS Pathog.">
        <title>Leptomonas seymouri: Adaptations to the Dixenous Life Cycle Analyzed by Genome Sequencing, Transcriptome Profiling and Co-infection with Leishmania donovani.</title>
        <authorList>
            <person name="Kraeva N."/>
            <person name="Butenko A."/>
            <person name="Hlavacova J."/>
            <person name="Kostygov A."/>
            <person name="Myskova J."/>
            <person name="Grybchuk D."/>
            <person name="Lestinova T."/>
            <person name="Votypka J."/>
            <person name="Volf P."/>
            <person name="Opperdoes F."/>
            <person name="Flegontov P."/>
            <person name="Lukes J."/>
            <person name="Yurchenko V."/>
        </authorList>
    </citation>
    <scope>NUCLEOTIDE SEQUENCE [LARGE SCALE GENOMIC DNA]</scope>
    <source>
        <strain evidence="10 11">ATCC 30220</strain>
    </source>
</reference>
<dbReference type="OrthoDB" id="8062037at2759"/>
<keyword evidence="5 8" id="KW-0863">Zinc-finger</keyword>
<feature type="domain" description="RING-type" evidence="9">
    <location>
        <begin position="59"/>
        <end position="99"/>
    </location>
</feature>
<dbReference type="Gene3D" id="3.30.40.10">
    <property type="entry name" value="Zinc/RING finger domain, C3HC4 (zinc finger)"/>
    <property type="match status" value="1"/>
</dbReference>
<keyword evidence="7" id="KW-0862">Zinc</keyword>
<evidence type="ECO:0000259" key="9">
    <source>
        <dbReference type="PROSITE" id="PS50089"/>
    </source>
</evidence>
<dbReference type="PROSITE" id="PS50089">
    <property type="entry name" value="ZF_RING_2"/>
    <property type="match status" value="1"/>
</dbReference>
<dbReference type="Pfam" id="PF13639">
    <property type="entry name" value="zf-RING_2"/>
    <property type="match status" value="1"/>
</dbReference>
<comment type="caution">
    <text evidence="10">The sequence shown here is derived from an EMBL/GenBank/DDBJ whole genome shotgun (WGS) entry which is preliminary data.</text>
</comment>
<evidence type="ECO:0000256" key="1">
    <source>
        <dbReference type="ARBA" id="ARBA00000900"/>
    </source>
</evidence>